<keyword evidence="4" id="KW-0378">Hydrolase</keyword>
<dbReference type="AlphaFoldDB" id="A0A1M7YHU9"/>
<sequence length="1056" mass="120337">MLYLHVSNRTENLLRHLVEVLRVGGRRNLFAKEILLIQSQGMERMVSQTLAANFVSWCNFEYFLPLGFLTYSARLLGMEVTPDGYERKTMTWRLEELLRDIEGEEYQPVRKYLQGENLALKRYQLADQLANIFDQYQLMRPDMLAAWEKKRLVTRDVHERWQCSLWRRLQAEGGQHRGAVLQSIVSRLQQSDDLSAILPERVSVFGLSIMPPLFLDYLQGLGRYVDVHLYVLSPCREYWGDLELRRGRLLAPAESVAANPQALDVAPENHPLLVSFGRQGRDFQRMLFGDQISFKMEFSSYHDPCEDGKTTLLHRLQSDLLAGDVTCEGNNWDEQDRSIHVVSCHSKLREITVLKEHILHWLYTDPKLQLRDIVVMAPDIQEYAALIPAVFDSIQHSISDRSLRRRNSVLAAFADFLGLFQGRFSWDEMLELVKEPTIAENLELSRSDLDNLQRWVTEAGIRWGLSGRQRAESGLPDFDEGSWQAGLARLLMGYAIDSDDFVADILPYGDIEGGGAAALGGLCHFVSLVEEARKMFATPQSLSEWSALLIDYAGRLFRGQFDGGISKDFLELQELLVELGETAGAFHQGVVDFKVITAWIENTARETRSSSGFLRGQLTFCSMLPMRSIPFTKVCLLGLNDNAFPRDDRHATFDLMGLAHRPGDRSKRMDDRYQFLEAIMAAREQLYLSYIGQSIKNNESLPPSVVVTELLEVLEGCYQAKHLQVKHPLHPFSGRYFNGEEPGLFSYDQKYCQVAQALRELDHKPGRWWSGRRAIVREEIAVRDLFAFYRNPQRWFVRDCLGIRLDADEGVVADSEPFAQNGLEDYLINQELVTRLITGDNPSTMCRKLQAEARWPLGEPGRLSFSKRVVDLRRFVKRIESLGFGERVDDLEVDLEVGGYRLTGRLANLQECGILLFRYGKLAGRELLSGWLHYLLYERLTGRAVDVVMLGKEGEFRFTAGCGSTPDLETMVEVFVNGCREPSPLYIEPGIAWLKKQAEPEAALVAAGAALDRILEAGYDRETSLLLRECDTATLLNEPFFELAKIVLEPIIRRAE</sequence>
<evidence type="ECO:0000259" key="10">
    <source>
        <dbReference type="Pfam" id="PF17946"/>
    </source>
</evidence>
<dbReference type="InterPro" id="IPR011335">
    <property type="entry name" value="Restrct_endonuc-II-like"/>
</dbReference>
<evidence type="ECO:0000313" key="11">
    <source>
        <dbReference type="EMBL" id="SHO52212.1"/>
    </source>
</evidence>
<dbReference type="EMBL" id="FRFE01000032">
    <property type="protein sequence ID" value="SHO52212.1"/>
    <property type="molecule type" value="Genomic_DNA"/>
</dbReference>
<dbReference type="InterPro" id="IPR027417">
    <property type="entry name" value="P-loop_NTPase"/>
</dbReference>
<evidence type="ECO:0000256" key="5">
    <source>
        <dbReference type="ARBA" id="ARBA00022806"/>
    </source>
</evidence>
<protein>
    <submittedName>
        <fullName evidence="11">DNA helicase/exodeoxyribonuclease V, gamma subunit</fullName>
    </submittedName>
</protein>
<keyword evidence="12" id="KW-1185">Reference proteome</keyword>
<dbReference type="InterPro" id="IPR041500">
    <property type="entry name" value="RecC_C"/>
</dbReference>
<dbReference type="SUPFAM" id="SSF52540">
    <property type="entry name" value="P-loop containing nucleoside triphosphate hydrolases"/>
    <property type="match status" value="2"/>
</dbReference>
<evidence type="ECO:0000256" key="9">
    <source>
        <dbReference type="ARBA" id="ARBA00023204"/>
    </source>
</evidence>
<evidence type="ECO:0000256" key="7">
    <source>
        <dbReference type="ARBA" id="ARBA00022840"/>
    </source>
</evidence>
<evidence type="ECO:0000256" key="3">
    <source>
        <dbReference type="ARBA" id="ARBA00022763"/>
    </source>
</evidence>
<accession>A0A1M7YHU9</accession>
<dbReference type="GO" id="GO:0006310">
    <property type="term" value="P:DNA recombination"/>
    <property type="evidence" value="ECO:0007669"/>
    <property type="project" value="TreeGrafter"/>
</dbReference>
<keyword evidence="7" id="KW-0067">ATP-binding</keyword>
<dbReference type="Gene3D" id="1.10.10.160">
    <property type="match status" value="1"/>
</dbReference>
<proteinExistence type="inferred from homology"/>
<dbReference type="OrthoDB" id="9762834at2"/>
<dbReference type="HAMAP" id="MF_01486">
    <property type="entry name" value="RecC"/>
    <property type="match status" value="1"/>
</dbReference>
<dbReference type="InterPro" id="IPR013986">
    <property type="entry name" value="DExx_box_DNA_helicase_dom_sf"/>
</dbReference>
<keyword evidence="9" id="KW-0234">DNA repair</keyword>
<dbReference type="GO" id="GO:0006281">
    <property type="term" value="P:DNA repair"/>
    <property type="evidence" value="ECO:0007669"/>
    <property type="project" value="UniProtKB-KW"/>
</dbReference>
<reference evidence="11 12" key="1">
    <citation type="submission" date="2016-12" db="EMBL/GenBank/DDBJ databases">
        <authorList>
            <person name="Song W.-J."/>
            <person name="Kurnit D.M."/>
        </authorList>
    </citation>
    <scope>NUCLEOTIDE SEQUENCE [LARGE SCALE GENOMIC DNA]</scope>
    <source>
        <strain evidence="11 12">DSM 18488</strain>
    </source>
</reference>
<dbReference type="InterPro" id="IPR006697">
    <property type="entry name" value="RecC"/>
</dbReference>
<dbReference type="RefSeq" id="WP_073615830.1">
    <property type="nucleotide sequence ID" value="NZ_FRFE01000032.1"/>
</dbReference>
<dbReference type="PIRSF" id="PIRSF000980">
    <property type="entry name" value="RecC"/>
    <property type="match status" value="1"/>
</dbReference>
<dbReference type="NCBIfam" id="TIGR01450">
    <property type="entry name" value="recC"/>
    <property type="match status" value="1"/>
</dbReference>
<dbReference type="Gene3D" id="1.10.10.990">
    <property type="match status" value="1"/>
</dbReference>
<dbReference type="GO" id="GO:0005524">
    <property type="term" value="F:ATP binding"/>
    <property type="evidence" value="ECO:0007669"/>
    <property type="project" value="UniProtKB-KW"/>
</dbReference>
<dbReference type="PANTHER" id="PTHR30591:SF1">
    <property type="entry name" value="RECBCD ENZYME SUBUNIT RECC"/>
    <property type="match status" value="1"/>
</dbReference>
<dbReference type="Pfam" id="PF04257">
    <property type="entry name" value="Exonuc_V_gamma"/>
    <property type="match status" value="1"/>
</dbReference>
<keyword evidence="1" id="KW-0540">Nuclease</keyword>
<evidence type="ECO:0000256" key="2">
    <source>
        <dbReference type="ARBA" id="ARBA00022741"/>
    </source>
</evidence>
<dbReference type="Proteomes" id="UP000184603">
    <property type="component" value="Unassembled WGS sequence"/>
</dbReference>
<evidence type="ECO:0000256" key="4">
    <source>
        <dbReference type="ARBA" id="ARBA00022801"/>
    </source>
</evidence>
<keyword evidence="5 11" id="KW-0347">Helicase</keyword>
<keyword evidence="2" id="KW-0547">Nucleotide-binding</keyword>
<feature type="domain" description="RecC C-terminal" evidence="10">
    <location>
        <begin position="778"/>
        <end position="997"/>
    </location>
</feature>
<dbReference type="PANTHER" id="PTHR30591">
    <property type="entry name" value="RECBCD ENZYME SUBUNIT RECC"/>
    <property type="match status" value="1"/>
</dbReference>
<dbReference type="GO" id="GO:0008854">
    <property type="term" value="F:exodeoxyribonuclease V activity"/>
    <property type="evidence" value="ECO:0007669"/>
    <property type="project" value="InterPro"/>
</dbReference>
<dbReference type="Gene3D" id="3.40.50.10930">
    <property type="match status" value="1"/>
</dbReference>
<dbReference type="GO" id="GO:0009338">
    <property type="term" value="C:exodeoxyribonuclease V complex"/>
    <property type="evidence" value="ECO:0007669"/>
    <property type="project" value="InterPro"/>
</dbReference>
<dbReference type="Gene3D" id="3.40.50.300">
    <property type="entry name" value="P-loop containing nucleotide triphosphate hydrolases"/>
    <property type="match status" value="2"/>
</dbReference>
<organism evidence="11 12">
    <name type="scientific">Desulfopila aestuarii DSM 18488</name>
    <dbReference type="NCBI Taxonomy" id="1121416"/>
    <lineage>
        <taxon>Bacteria</taxon>
        <taxon>Pseudomonadati</taxon>
        <taxon>Thermodesulfobacteriota</taxon>
        <taxon>Desulfobulbia</taxon>
        <taxon>Desulfobulbales</taxon>
        <taxon>Desulfocapsaceae</taxon>
        <taxon>Desulfopila</taxon>
    </lineage>
</organism>
<evidence type="ECO:0000256" key="8">
    <source>
        <dbReference type="ARBA" id="ARBA00023125"/>
    </source>
</evidence>
<dbReference type="GO" id="GO:0003677">
    <property type="term" value="F:DNA binding"/>
    <property type="evidence" value="ECO:0007669"/>
    <property type="project" value="UniProtKB-KW"/>
</dbReference>
<evidence type="ECO:0000313" key="12">
    <source>
        <dbReference type="Proteomes" id="UP000184603"/>
    </source>
</evidence>
<dbReference type="STRING" id="1121416.SAMN02745220_04422"/>
<evidence type="ECO:0000256" key="1">
    <source>
        <dbReference type="ARBA" id="ARBA00022722"/>
    </source>
</evidence>
<name>A0A1M7YHU9_9BACT</name>
<evidence type="ECO:0000256" key="6">
    <source>
        <dbReference type="ARBA" id="ARBA00022839"/>
    </source>
</evidence>
<keyword evidence="8" id="KW-0238">DNA-binding</keyword>
<keyword evidence="6" id="KW-0269">Exonuclease</keyword>
<dbReference type="Pfam" id="PF17946">
    <property type="entry name" value="RecC_C"/>
    <property type="match status" value="1"/>
</dbReference>
<dbReference type="SUPFAM" id="SSF52980">
    <property type="entry name" value="Restriction endonuclease-like"/>
    <property type="match status" value="1"/>
</dbReference>
<keyword evidence="3" id="KW-0227">DNA damage</keyword>
<dbReference type="GO" id="GO:0004386">
    <property type="term" value="F:helicase activity"/>
    <property type="evidence" value="ECO:0007669"/>
    <property type="project" value="UniProtKB-KW"/>
</dbReference>
<gene>
    <name evidence="11" type="ORF">SAMN02745220_04422</name>
</gene>